<dbReference type="RefSeq" id="WP_111294451.1">
    <property type="nucleotide sequence ID" value="NZ_QKZV01000003.1"/>
</dbReference>
<dbReference type="EMBL" id="QKZV01000003">
    <property type="protein sequence ID" value="PZX63656.1"/>
    <property type="molecule type" value="Genomic_DNA"/>
</dbReference>
<dbReference type="AlphaFoldDB" id="A0A2W7RXV6"/>
<dbReference type="OrthoDB" id="666099at2"/>
<accession>A0A2W7RXV6</accession>
<proteinExistence type="predicted"/>
<evidence type="ECO:0000313" key="1">
    <source>
        <dbReference type="EMBL" id="PZX63656.1"/>
    </source>
</evidence>
<organism evidence="1 2">
    <name type="scientific">Hydrotalea sandarakina</name>
    <dbReference type="NCBI Taxonomy" id="1004304"/>
    <lineage>
        <taxon>Bacteria</taxon>
        <taxon>Pseudomonadati</taxon>
        <taxon>Bacteroidota</taxon>
        <taxon>Chitinophagia</taxon>
        <taxon>Chitinophagales</taxon>
        <taxon>Chitinophagaceae</taxon>
        <taxon>Hydrotalea</taxon>
    </lineage>
</organism>
<comment type="caution">
    <text evidence="1">The sequence shown here is derived from an EMBL/GenBank/DDBJ whole genome shotgun (WGS) entry which is preliminary data.</text>
</comment>
<reference evidence="1 2" key="1">
    <citation type="submission" date="2018-06" db="EMBL/GenBank/DDBJ databases">
        <title>Genomic Encyclopedia of Archaeal and Bacterial Type Strains, Phase II (KMG-II): from individual species to whole genera.</title>
        <authorList>
            <person name="Goeker M."/>
        </authorList>
    </citation>
    <scope>NUCLEOTIDE SEQUENCE [LARGE SCALE GENOMIC DNA]</scope>
    <source>
        <strain evidence="1 2">DSM 23241</strain>
    </source>
</reference>
<gene>
    <name evidence="1" type="ORF">LX80_01307</name>
</gene>
<dbReference type="Proteomes" id="UP000249720">
    <property type="component" value="Unassembled WGS sequence"/>
</dbReference>
<keyword evidence="2" id="KW-1185">Reference proteome</keyword>
<sequence>MIPFHELKVGNYVKCTYNGKQWDGEVTDLNNDEKQVCVATEVQEFWYSPDALDPLPLNDEQLQRLKFKKEQMPDGSVKYSKGAFRMLIPGDGDFSAIDLWYREDRRYHPNVHFIHQLQNHYSDMTKIHLTTEPM</sequence>
<evidence type="ECO:0000313" key="2">
    <source>
        <dbReference type="Proteomes" id="UP000249720"/>
    </source>
</evidence>
<protein>
    <submittedName>
        <fullName evidence="1">Uncharacterized protein</fullName>
    </submittedName>
</protein>
<name>A0A2W7RXV6_9BACT</name>